<dbReference type="OrthoDB" id="7859023at2"/>
<reference evidence="1 2" key="1">
    <citation type="submission" date="2018-07" db="EMBL/GenBank/DDBJ databases">
        <title>Thalassococcus profundi sp. nov., a marine bacterium isolated from deep seawater of Okinawa Trough.</title>
        <authorList>
            <person name="Yu M."/>
        </authorList>
    </citation>
    <scope>NUCLEOTIDE SEQUENCE [LARGE SCALE GENOMIC DNA]</scope>
    <source>
        <strain evidence="1 2">WRAS1</strain>
    </source>
</reference>
<gene>
    <name evidence="1" type="ORF">DU478_12255</name>
</gene>
<proteinExistence type="predicted"/>
<protein>
    <submittedName>
        <fullName evidence="1">XRE family transcriptional regulator</fullName>
    </submittedName>
</protein>
<dbReference type="Gene3D" id="1.10.260.40">
    <property type="entry name" value="lambda repressor-like DNA-binding domains"/>
    <property type="match status" value="1"/>
</dbReference>
<comment type="caution">
    <text evidence="1">The sequence shown here is derived from an EMBL/GenBank/DDBJ whole genome shotgun (WGS) entry which is preliminary data.</text>
</comment>
<sequence>MTDGPTARLIAEAIDTSGKTQREIANEIGFERPNVVSMLKSGEMRMPVERIPAFSRATGIDPHLLTRAAMMEFCRRLGALWDVRHDPSLSRAQIYMKGLQPVVERFKRLCRSERRAYLEMLEQLMDIRDAALEAMFREAFGG</sequence>
<dbReference type="RefSeq" id="WP_114511314.1">
    <property type="nucleotide sequence ID" value="NZ_QPMK01000008.1"/>
</dbReference>
<keyword evidence="2" id="KW-1185">Reference proteome</keyword>
<dbReference type="InterPro" id="IPR010982">
    <property type="entry name" value="Lambda_DNA-bd_dom_sf"/>
</dbReference>
<evidence type="ECO:0000313" key="2">
    <source>
        <dbReference type="Proteomes" id="UP000253977"/>
    </source>
</evidence>
<dbReference type="Proteomes" id="UP000253977">
    <property type="component" value="Unassembled WGS sequence"/>
</dbReference>
<evidence type="ECO:0000313" key="1">
    <source>
        <dbReference type="EMBL" id="RDD66038.1"/>
    </source>
</evidence>
<name>A0A369TLA0_9RHOB</name>
<organism evidence="1 2">
    <name type="scientific">Thalassococcus profundi</name>
    <dbReference type="NCBI Taxonomy" id="2282382"/>
    <lineage>
        <taxon>Bacteria</taxon>
        <taxon>Pseudomonadati</taxon>
        <taxon>Pseudomonadota</taxon>
        <taxon>Alphaproteobacteria</taxon>
        <taxon>Rhodobacterales</taxon>
        <taxon>Roseobacteraceae</taxon>
        <taxon>Thalassococcus</taxon>
    </lineage>
</organism>
<dbReference type="EMBL" id="QPMK01000008">
    <property type="protein sequence ID" value="RDD66038.1"/>
    <property type="molecule type" value="Genomic_DNA"/>
</dbReference>
<accession>A0A369TLA0</accession>
<dbReference type="GO" id="GO:0003677">
    <property type="term" value="F:DNA binding"/>
    <property type="evidence" value="ECO:0007669"/>
    <property type="project" value="InterPro"/>
</dbReference>
<dbReference type="AlphaFoldDB" id="A0A369TLA0"/>